<name>A0A1G6KY59_9ACTN</name>
<evidence type="ECO:0000256" key="2">
    <source>
        <dbReference type="ARBA" id="ARBA00012438"/>
    </source>
</evidence>
<dbReference type="PROSITE" id="PS50109">
    <property type="entry name" value="HIS_KIN"/>
    <property type="match status" value="1"/>
</dbReference>
<dbReference type="PANTHER" id="PTHR44936">
    <property type="entry name" value="SENSOR PROTEIN CREC"/>
    <property type="match status" value="1"/>
</dbReference>
<dbReference type="GO" id="GO:0005886">
    <property type="term" value="C:plasma membrane"/>
    <property type="evidence" value="ECO:0007669"/>
    <property type="project" value="UniProtKB-SubCell"/>
</dbReference>
<proteinExistence type="predicted"/>
<evidence type="ECO:0000256" key="1">
    <source>
        <dbReference type="ARBA" id="ARBA00000085"/>
    </source>
</evidence>
<dbReference type="InterPro" id="IPR050980">
    <property type="entry name" value="2C_sensor_his_kinase"/>
</dbReference>
<evidence type="ECO:0000256" key="4">
    <source>
        <dbReference type="ARBA" id="ARBA00022679"/>
    </source>
</evidence>
<dbReference type="PANTHER" id="PTHR44936:SF9">
    <property type="entry name" value="SENSOR PROTEIN CREC"/>
    <property type="match status" value="1"/>
</dbReference>
<accession>A0A1G6KY59</accession>
<dbReference type="InterPro" id="IPR003661">
    <property type="entry name" value="HisK_dim/P_dom"/>
</dbReference>
<protein>
    <recommendedName>
        <fullName evidence="2">histidine kinase</fullName>
        <ecNumber evidence="2">2.7.13.3</ecNumber>
    </recommendedName>
</protein>
<keyword evidence="6" id="KW-0902">Two-component regulatory system</keyword>
<dbReference type="SUPFAM" id="SSF55874">
    <property type="entry name" value="ATPase domain of HSP90 chaperone/DNA topoisomerase II/histidine kinase"/>
    <property type="match status" value="1"/>
</dbReference>
<evidence type="ECO:0000313" key="9">
    <source>
        <dbReference type="Proteomes" id="UP000199416"/>
    </source>
</evidence>
<dbReference type="AlphaFoldDB" id="A0A1G6KY59"/>
<dbReference type="OrthoDB" id="5176662at2"/>
<dbReference type="EMBL" id="FMZF01000002">
    <property type="protein sequence ID" value="SDC35914.1"/>
    <property type="molecule type" value="Genomic_DNA"/>
</dbReference>
<dbReference type="Proteomes" id="UP000199416">
    <property type="component" value="Unassembled WGS sequence"/>
</dbReference>
<evidence type="ECO:0000313" key="8">
    <source>
        <dbReference type="EMBL" id="SDC35914.1"/>
    </source>
</evidence>
<organism evidence="8 9">
    <name type="scientific">Geodermatophilus telluris</name>
    <dbReference type="NCBI Taxonomy" id="1190417"/>
    <lineage>
        <taxon>Bacteria</taxon>
        <taxon>Bacillati</taxon>
        <taxon>Actinomycetota</taxon>
        <taxon>Actinomycetes</taxon>
        <taxon>Geodermatophilales</taxon>
        <taxon>Geodermatophilaceae</taxon>
        <taxon>Geodermatophilus</taxon>
    </lineage>
</organism>
<reference evidence="9" key="1">
    <citation type="submission" date="2016-10" db="EMBL/GenBank/DDBJ databases">
        <authorList>
            <person name="Varghese N."/>
            <person name="Submissions S."/>
        </authorList>
    </citation>
    <scope>NUCLEOTIDE SEQUENCE [LARGE SCALE GENOMIC DNA]</scope>
    <source>
        <strain evidence="9">DSM 45421</strain>
    </source>
</reference>
<evidence type="ECO:0000256" key="3">
    <source>
        <dbReference type="ARBA" id="ARBA00022553"/>
    </source>
</evidence>
<sequence>MTLAPDTPRTDRSGRLLTDLASVLRAHLRRTADAPRPEPEPPPTPESALLRAMCHDMRSPLAALEALLRTLDRPVPDAGPDRGEVLDLARAQTAHLSSMLRTADATGGAERRGPVRRPLGDVVRASAAAAGLPAVLLTVAVQDRASDVAVGDARVQRILTNLLENAHRHGEGAPVLLTVTCRSGWVRLALTQEVAHPDRVVQYLRRDVPPVDLTGLGLWSVQRHTRDLGGHVVWALTGAGLTLTVALPDR</sequence>
<keyword evidence="3" id="KW-0597">Phosphoprotein</keyword>
<dbReference type="STRING" id="1190417.SAMN05660690_1097"/>
<gene>
    <name evidence="8" type="ORF">SAMN05660690_1097</name>
</gene>
<keyword evidence="4" id="KW-0808">Transferase</keyword>
<dbReference type="InterPro" id="IPR036890">
    <property type="entry name" value="HATPase_C_sf"/>
</dbReference>
<dbReference type="EC" id="2.7.13.3" evidence="2"/>
<evidence type="ECO:0000259" key="7">
    <source>
        <dbReference type="PROSITE" id="PS50109"/>
    </source>
</evidence>
<dbReference type="CDD" id="cd00082">
    <property type="entry name" value="HisKA"/>
    <property type="match status" value="1"/>
</dbReference>
<dbReference type="InterPro" id="IPR005467">
    <property type="entry name" value="His_kinase_dom"/>
</dbReference>
<dbReference type="RefSeq" id="WP_091364089.1">
    <property type="nucleotide sequence ID" value="NZ_FMZF01000002.1"/>
</dbReference>
<keyword evidence="9" id="KW-1185">Reference proteome</keyword>
<evidence type="ECO:0000256" key="5">
    <source>
        <dbReference type="ARBA" id="ARBA00022777"/>
    </source>
</evidence>
<comment type="catalytic activity">
    <reaction evidence="1">
        <text>ATP + protein L-histidine = ADP + protein N-phospho-L-histidine.</text>
        <dbReference type="EC" id="2.7.13.3"/>
    </reaction>
</comment>
<dbReference type="Gene3D" id="3.30.565.10">
    <property type="entry name" value="Histidine kinase-like ATPase, C-terminal domain"/>
    <property type="match status" value="1"/>
</dbReference>
<keyword evidence="5 8" id="KW-0418">Kinase</keyword>
<feature type="domain" description="Histidine kinase" evidence="7">
    <location>
        <begin position="52"/>
        <end position="250"/>
    </location>
</feature>
<evidence type="ECO:0000256" key="6">
    <source>
        <dbReference type="ARBA" id="ARBA00023012"/>
    </source>
</evidence>
<dbReference type="GO" id="GO:0000155">
    <property type="term" value="F:phosphorelay sensor kinase activity"/>
    <property type="evidence" value="ECO:0007669"/>
    <property type="project" value="InterPro"/>
</dbReference>